<gene>
    <name evidence="6" type="primary">citC</name>
    <name evidence="6" type="ORF">DIY07_01710</name>
    <name evidence="5" type="ORF">DQ08_01760</name>
</gene>
<keyword evidence="7" id="KW-1185">Reference proteome</keyword>
<keyword evidence="3 6" id="KW-0436">Ligase</keyword>
<dbReference type="GeneID" id="35766161"/>
<evidence type="ECO:0000256" key="3">
    <source>
        <dbReference type="PIRNR" id="PIRNR005751"/>
    </source>
</evidence>
<dbReference type="CDD" id="cd02169">
    <property type="entry name" value="Citrate_lyase_ligase"/>
    <property type="match status" value="1"/>
</dbReference>
<keyword evidence="2 3" id="KW-0067">ATP-binding</keyword>
<evidence type="ECO:0000313" key="6">
    <source>
        <dbReference type="EMBL" id="RLU58778.1"/>
    </source>
</evidence>
<dbReference type="PROSITE" id="PS51186">
    <property type="entry name" value="GNAT"/>
    <property type="match status" value="1"/>
</dbReference>
<dbReference type="GO" id="GO:0016747">
    <property type="term" value="F:acyltransferase activity, transferring groups other than amino-acyl groups"/>
    <property type="evidence" value="ECO:0007669"/>
    <property type="project" value="InterPro"/>
</dbReference>
<dbReference type="NCBIfam" id="TIGR00124">
    <property type="entry name" value="cit_ly_ligase"/>
    <property type="match status" value="1"/>
</dbReference>
<comment type="catalytic activity">
    <reaction evidence="3">
        <text>holo-[citrate lyase ACP] + acetate + ATP = acetyl-[citrate lyase ACP] + AMP + diphosphate</text>
        <dbReference type="Rhea" id="RHEA:23788"/>
        <dbReference type="Rhea" id="RHEA-COMP:10158"/>
        <dbReference type="Rhea" id="RHEA-COMP:13710"/>
        <dbReference type="ChEBI" id="CHEBI:30089"/>
        <dbReference type="ChEBI" id="CHEBI:30616"/>
        <dbReference type="ChEBI" id="CHEBI:33019"/>
        <dbReference type="ChEBI" id="CHEBI:82683"/>
        <dbReference type="ChEBI" id="CHEBI:137976"/>
        <dbReference type="ChEBI" id="CHEBI:456215"/>
        <dbReference type="EC" id="6.2.1.22"/>
    </reaction>
</comment>
<dbReference type="PANTHER" id="PTHR40599">
    <property type="entry name" value="[CITRATE [PRO-3S]-LYASE] LIGASE"/>
    <property type="match status" value="1"/>
</dbReference>
<protein>
    <recommendedName>
        <fullName evidence="3">[Citrate [pro-3S]-lyase] ligase</fullName>
        <ecNumber evidence="3">6.2.1.22</ecNumber>
    </recommendedName>
</protein>
<dbReference type="Pfam" id="PF08218">
    <property type="entry name" value="Citrate_ly_lig"/>
    <property type="match status" value="1"/>
</dbReference>
<accession>A0A3L8GQK1</accession>
<dbReference type="SUPFAM" id="SSF55729">
    <property type="entry name" value="Acyl-CoA N-acyltransferases (Nat)"/>
    <property type="match status" value="1"/>
</dbReference>
<dbReference type="Gene3D" id="3.40.50.620">
    <property type="entry name" value="HUPs"/>
    <property type="match status" value="1"/>
</dbReference>
<dbReference type="KEGG" id="sio:DW64_01745"/>
<keyword evidence="1 3" id="KW-0547">Nucleotide-binding</keyword>
<dbReference type="PANTHER" id="PTHR40599:SF1">
    <property type="entry name" value="[CITRATE [PRO-3S]-LYASE] LIGASE"/>
    <property type="match status" value="1"/>
</dbReference>
<dbReference type="STRING" id="1346.BMF34_01925"/>
<dbReference type="InterPro" id="IPR014729">
    <property type="entry name" value="Rossmann-like_a/b/a_fold"/>
</dbReference>
<dbReference type="KEGG" id="siq:DQ08_01760"/>
<dbReference type="InterPro" id="IPR013166">
    <property type="entry name" value="Citrate_lyase_ligase_C"/>
</dbReference>
<reference evidence="5 7" key="1">
    <citation type="journal article" date="2014" name="Genome Announc.">
        <title>Complete Genome Sequence of a Virulent Strain, Streptococcus iniae ISET0901, Isolated from Diseased Tilapia.</title>
        <authorList>
            <person name="Pridgeon J.W."/>
            <person name="Zhang D."/>
            <person name="Zhang L."/>
        </authorList>
    </citation>
    <scope>NUCLEOTIDE SEQUENCE [LARGE SCALE GENOMIC DNA]</scope>
    <source>
        <strain evidence="5 7">ISET0901</strain>
    </source>
</reference>
<evidence type="ECO:0000256" key="2">
    <source>
        <dbReference type="ARBA" id="ARBA00022840"/>
    </source>
</evidence>
<dbReference type="Gene3D" id="3.40.630.30">
    <property type="match status" value="1"/>
</dbReference>
<dbReference type="EC" id="6.2.1.22" evidence="3"/>
<feature type="domain" description="N-acetyltransferase" evidence="4">
    <location>
        <begin position="1"/>
        <end position="128"/>
    </location>
</feature>
<sequence length="348" mass="39367">MSVFSVSKIFPSDHKNQRQVTQLLEAAGIQRDLNLDYTCGIFNEKDQLIATGSLFKNSLRCFAICQKYKGEGLLNLIVSHLLTKAVEDGHSHVFVYTKPDASHFFADLGFYPIVSIPELLTFMENRKEGFKHYLDKLALATSKNKSQAAIVLNANPFTLGHLHLIEKAALENEVLHLFMVSDDSSLIPFHIRKELILAGTAHLDNIIYHETGPYIISQATFPSYFQKDKQSVIVSQAKLDLTIFTAIANQLGIHKRYVGQEPHSQVTGIYNAIMQEYLPQEGIDCVLIPRKEVNGQIISASTVRQYLKDKQVNKIKPLVPKTTYDFFTSERAKDIINRIQKSKSVIHY</sequence>
<dbReference type="EMBL" id="CP007586">
    <property type="protein sequence ID" value="AHY15233.1"/>
    <property type="molecule type" value="Genomic_DNA"/>
</dbReference>
<evidence type="ECO:0000313" key="5">
    <source>
        <dbReference type="EMBL" id="AHY15233.1"/>
    </source>
</evidence>
<dbReference type="GO" id="GO:0005524">
    <property type="term" value="F:ATP binding"/>
    <property type="evidence" value="ECO:0007669"/>
    <property type="project" value="UniProtKB-UniRule"/>
</dbReference>
<evidence type="ECO:0000313" key="8">
    <source>
        <dbReference type="Proteomes" id="UP000269148"/>
    </source>
</evidence>
<dbReference type="InterPro" id="IPR000182">
    <property type="entry name" value="GNAT_dom"/>
</dbReference>
<evidence type="ECO:0000259" key="4">
    <source>
        <dbReference type="PROSITE" id="PS51186"/>
    </source>
</evidence>
<dbReference type="OrthoDB" id="9779753at2"/>
<dbReference type="EMBL" id="QLQD01000018">
    <property type="protein sequence ID" value="RLU58778.1"/>
    <property type="molecule type" value="Genomic_DNA"/>
</dbReference>
<dbReference type="RefSeq" id="WP_003100768.1">
    <property type="nucleotide sequence ID" value="NZ_CP010783.1"/>
</dbReference>
<organism evidence="6 8">
    <name type="scientific">Streptococcus iniae</name>
    <name type="common">Streptococcus shiloi</name>
    <dbReference type="NCBI Taxonomy" id="1346"/>
    <lineage>
        <taxon>Bacteria</taxon>
        <taxon>Bacillati</taxon>
        <taxon>Bacillota</taxon>
        <taxon>Bacilli</taxon>
        <taxon>Lactobacillales</taxon>
        <taxon>Streptococcaceae</taxon>
        <taxon>Streptococcus</taxon>
    </lineage>
</organism>
<dbReference type="Proteomes" id="UP000025245">
    <property type="component" value="Chromosome"/>
</dbReference>
<name>A0A3L8GQK1_STRIN</name>
<keyword evidence="6" id="KW-0456">Lyase</keyword>
<dbReference type="Proteomes" id="UP000269148">
    <property type="component" value="Unassembled WGS sequence"/>
</dbReference>
<dbReference type="GO" id="GO:0008771">
    <property type="term" value="F:[citrate (pro-3S)-lyase] ligase activity"/>
    <property type="evidence" value="ECO:0007669"/>
    <property type="project" value="UniProtKB-EC"/>
</dbReference>
<evidence type="ECO:0000256" key="1">
    <source>
        <dbReference type="ARBA" id="ARBA00022741"/>
    </source>
</evidence>
<comment type="function">
    <text evidence="3">Acetylation of prosthetic group (2-(5''-phosphoribosyl)-3'-dephosphocoenzyme-A) of the gamma subunit of citrate lyase.</text>
</comment>
<evidence type="ECO:0000313" key="7">
    <source>
        <dbReference type="Proteomes" id="UP000025245"/>
    </source>
</evidence>
<dbReference type="GO" id="GO:0016829">
    <property type="term" value="F:lyase activity"/>
    <property type="evidence" value="ECO:0007669"/>
    <property type="project" value="UniProtKB-KW"/>
</dbReference>
<dbReference type="SMART" id="SM00764">
    <property type="entry name" value="Citrate_ly_lig"/>
    <property type="match status" value="1"/>
</dbReference>
<proteinExistence type="predicted"/>
<dbReference type="AlphaFoldDB" id="A0A3L8GQK1"/>
<dbReference type="InterPro" id="IPR016181">
    <property type="entry name" value="Acyl_CoA_acyltransferase"/>
</dbReference>
<dbReference type="KEGG" id="siz:SI82_02030"/>
<dbReference type="PIRSF" id="PIRSF005751">
    <property type="entry name" value="Acet_citr_lig"/>
    <property type="match status" value="1"/>
</dbReference>
<reference evidence="6 8" key="2">
    <citation type="submission" date="2018-06" db="EMBL/GenBank/DDBJ databases">
        <title>Mutators as drivers of adaptation in pathogenic bacteria and a risk factor for host jumps and vaccine escape.</title>
        <authorList>
            <person name="Barnes A.C."/>
            <person name="Silayeva O."/>
        </authorList>
    </citation>
    <scope>NUCLEOTIDE SEQUENCE [LARGE SCALE GENOMIC DNA]</scope>
    <source>
        <strain evidence="6 8">QMA0445</strain>
    </source>
</reference>
<dbReference type="SUPFAM" id="SSF52374">
    <property type="entry name" value="Nucleotidylyl transferase"/>
    <property type="match status" value="1"/>
</dbReference>
<dbReference type="InterPro" id="IPR005216">
    <property type="entry name" value="Citrate_lyase_ligase"/>
</dbReference>